<reference evidence="6 7" key="1">
    <citation type="submission" date="2024-01" db="EMBL/GenBank/DDBJ databases">
        <title>novel species in genus Adlercreutzia.</title>
        <authorList>
            <person name="Liu X."/>
        </authorList>
    </citation>
    <scope>NUCLEOTIDE SEQUENCE [LARGE SCALE GENOMIC DNA]</scope>
    <source>
        <strain evidence="6 7">R22</strain>
    </source>
</reference>
<dbReference type="Pfam" id="PF00890">
    <property type="entry name" value="FAD_binding_2"/>
    <property type="match status" value="1"/>
</dbReference>
<dbReference type="PROSITE" id="PS51318">
    <property type="entry name" value="TAT"/>
    <property type="match status" value="1"/>
</dbReference>
<dbReference type="EMBL" id="JAYMFH010000004">
    <property type="protein sequence ID" value="MEC4294609.1"/>
    <property type="molecule type" value="Genomic_DNA"/>
</dbReference>
<dbReference type="PANTHER" id="PTHR43400:SF10">
    <property type="entry name" value="3-OXOSTEROID 1-DEHYDROGENASE"/>
    <property type="match status" value="1"/>
</dbReference>
<sequence>MEDFKVSRRDFAKGMAFGALGLAGAGLTGCAPKSQSSELALTAGGDVDWDDEFDFIVIGSGTGLIGALAAAEEGGRVLVLEKANTIGGVTFTISGNSQWVPGNNVQGEAGFPYQGDEKTLQYLVDCDAGKGSSRERKLDYVLNARKVNEWCQDHWGFRHALTNISDYYHHEYAQKLGHSIDFLNQATGEVYAAGSDVYAAYIEPLLDGRDVEIMTGTPATALVRADGGRILGVRAGKKAFAASKGVLVACGGFDYDEDMVRRYLNVPLGATQAAPDNTGDGIKMGQAVGADLENMAATWGGCALITDLGGEINLSVDNIFDYGTYRGLPFCITVDRSGRRFFNESCSYAASSNVYDGYDSGANRLAHVPAFMIFSETYVEVIGWPSNGASYDVAATADAASEMPSYVRRFETLEELAEEMGINAVNLAAEVEKFNGFCSSGVDEDFQRGSGPFDEYDETSYGFTSDTWPLVSNLPNKALGPITAPYYVVVEAPGAVNTCGGLRVNKNFQVLDAFGEVIEGLYASGSSCGGPLGSCYGGAGGAVGPGYYGAFKAADVAMGYGLV</sequence>
<evidence type="ECO:0000256" key="4">
    <source>
        <dbReference type="ARBA" id="ARBA00023002"/>
    </source>
</evidence>
<evidence type="ECO:0000256" key="3">
    <source>
        <dbReference type="ARBA" id="ARBA00022827"/>
    </source>
</evidence>
<dbReference type="InterPro" id="IPR050315">
    <property type="entry name" value="FAD-oxidoreductase_2"/>
</dbReference>
<dbReference type="SUPFAM" id="SSF51905">
    <property type="entry name" value="FAD/NAD(P)-binding domain"/>
    <property type="match status" value="1"/>
</dbReference>
<dbReference type="InterPro" id="IPR003953">
    <property type="entry name" value="FAD-dep_OxRdtase_2_FAD-bd"/>
</dbReference>
<keyword evidence="3" id="KW-0274">FAD</keyword>
<organism evidence="6 7">
    <name type="scientific">Adlercreutzia shanghongiae</name>
    <dbReference type="NCBI Taxonomy" id="3111773"/>
    <lineage>
        <taxon>Bacteria</taxon>
        <taxon>Bacillati</taxon>
        <taxon>Actinomycetota</taxon>
        <taxon>Coriobacteriia</taxon>
        <taxon>Eggerthellales</taxon>
        <taxon>Eggerthellaceae</taxon>
        <taxon>Adlercreutzia</taxon>
    </lineage>
</organism>
<feature type="domain" description="FAD-dependent oxidoreductase 2 FAD-binding" evidence="5">
    <location>
        <begin position="54"/>
        <end position="541"/>
    </location>
</feature>
<name>A0ABU6IYN0_9ACTN</name>
<gene>
    <name evidence="6" type="ORF">VJ920_04740</name>
</gene>
<dbReference type="InterPro" id="IPR036188">
    <property type="entry name" value="FAD/NAD-bd_sf"/>
</dbReference>
<keyword evidence="7" id="KW-1185">Reference proteome</keyword>
<feature type="non-terminal residue" evidence="6">
    <location>
        <position position="563"/>
    </location>
</feature>
<dbReference type="PANTHER" id="PTHR43400">
    <property type="entry name" value="FUMARATE REDUCTASE"/>
    <property type="match status" value="1"/>
</dbReference>
<evidence type="ECO:0000256" key="1">
    <source>
        <dbReference type="ARBA" id="ARBA00001974"/>
    </source>
</evidence>
<comment type="caution">
    <text evidence="6">The sequence shown here is derived from an EMBL/GenBank/DDBJ whole genome shotgun (WGS) entry which is preliminary data.</text>
</comment>
<dbReference type="InterPro" id="IPR006311">
    <property type="entry name" value="TAT_signal"/>
</dbReference>
<dbReference type="PROSITE" id="PS51257">
    <property type="entry name" value="PROKAR_LIPOPROTEIN"/>
    <property type="match status" value="1"/>
</dbReference>
<evidence type="ECO:0000313" key="7">
    <source>
        <dbReference type="Proteomes" id="UP001343724"/>
    </source>
</evidence>
<keyword evidence="4" id="KW-0560">Oxidoreductase</keyword>
<dbReference type="SUPFAM" id="SSF56425">
    <property type="entry name" value="Succinate dehydrogenase/fumarate reductase flavoprotein, catalytic domain"/>
    <property type="match status" value="1"/>
</dbReference>
<protein>
    <submittedName>
        <fullName evidence="6">FAD-binding protein</fullName>
    </submittedName>
</protein>
<accession>A0ABU6IYN0</accession>
<dbReference type="Gene3D" id="3.90.700.10">
    <property type="entry name" value="Succinate dehydrogenase/fumarate reductase flavoprotein, catalytic domain"/>
    <property type="match status" value="1"/>
</dbReference>
<dbReference type="Gene3D" id="3.50.50.60">
    <property type="entry name" value="FAD/NAD(P)-binding domain"/>
    <property type="match status" value="1"/>
</dbReference>
<dbReference type="RefSeq" id="WP_326454521.1">
    <property type="nucleotide sequence ID" value="NZ_JAYMFH010000004.1"/>
</dbReference>
<proteinExistence type="predicted"/>
<dbReference type="Proteomes" id="UP001343724">
    <property type="component" value="Unassembled WGS sequence"/>
</dbReference>
<evidence type="ECO:0000313" key="6">
    <source>
        <dbReference type="EMBL" id="MEC4294609.1"/>
    </source>
</evidence>
<dbReference type="InterPro" id="IPR027477">
    <property type="entry name" value="Succ_DH/fumarate_Rdtase_cat_sf"/>
</dbReference>
<keyword evidence="2" id="KW-0285">Flavoprotein</keyword>
<evidence type="ECO:0000256" key="2">
    <source>
        <dbReference type="ARBA" id="ARBA00022630"/>
    </source>
</evidence>
<evidence type="ECO:0000259" key="5">
    <source>
        <dbReference type="Pfam" id="PF00890"/>
    </source>
</evidence>
<comment type="cofactor">
    <cofactor evidence="1">
        <name>FAD</name>
        <dbReference type="ChEBI" id="CHEBI:57692"/>
    </cofactor>
</comment>